<dbReference type="GO" id="GO:1900376">
    <property type="term" value="P:regulation of secondary metabolite biosynthetic process"/>
    <property type="evidence" value="ECO:0007669"/>
    <property type="project" value="TreeGrafter"/>
</dbReference>
<feature type="binding site" evidence="7">
    <location>
        <position position="94"/>
    </location>
    <ligand>
        <name>Zn(2+)</name>
        <dbReference type="ChEBI" id="CHEBI:29105"/>
    </ligand>
</feature>
<evidence type="ECO:0000256" key="5">
    <source>
        <dbReference type="ARBA" id="ARBA00023125"/>
    </source>
</evidence>
<proteinExistence type="inferred from homology"/>
<dbReference type="RefSeq" id="WP_012676349.1">
    <property type="nucleotide sequence ID" value="NC_012440.1"/>
</dbReference>
<dbReference type="STRING" id="123214.PERMA_1021"/>
<evidence type="ECO:0000313" key="9">
    <source>
        <dbReference type="Proteomes" id="UP000001366"/>
    </source>
</evidence>
<dbReference type="CDD" id="cd07153">
    <property type="entry name" value="Fur_like"/>
    <property type="match status" value="1"/>
</dbReference>
<keyword evidence="6" id="KW-0804">Transcription</keyword>
<dbReference type="EMBL" id="CP001230">
    <property type="protein sequence ID" value="ACO04111.1"/>
    <property type="molecule type" value="Genomic_DNA"/>
</dbReference>
<protein>
    <submittedName>
        <fullName evidence="8">Transcriptional regulator, Fur family</fullName>
    </submittedName>
</protein>
<feature type="binding site" evidence="7">
    <location>
        <position position="91"/>
    </location>
    <ligand>
        <name>Zn(2+)</name>
        <dbReference type="ChEBI" id="CHEBI:29105"/>
    </ligand>
</feature>
<accession>C0QQ60</accession>
<keyword evidence="7" id="KW-0479">Metal-binding</keyword>
<sequence>MIKKGEIGVATKKLRRSFHREIIYDIISSTDIHPTAEWIYERAKKVIPTISLGTVYRNLNILKEEGRIIEIVDEKEGRFDAKTYKHYHFKCKVCNNIYDVENLDIIKVDKSYFDKRGFSIDGCDIIFNGICNHCLREGN</sequence>
<evidence type="ECO:0000313" key="8">
    <source>
        <dbReference type="EMBL" id="ACO04111.1"/>
    </source>
</evidence>
<comment type="cofactor">
    <cofactor evidence="7">
        <name>Zn(2+)</name>
        <dbReference type="ChEBI" id="CHEBI:29105"/>
    </cofactor>
    <text evidence="7">Binds 1 zinc ion per subunit.</text>
</comment>
<organism evidence="8 9">
    <name type="scientific">Persephonella marina (strain DSM 14350 / EX-H1)</name>
    <dbReference type="NCBI Taxonomy" id="123214"/>
    <lineage>
        <taxon>Bacteria</taxon>
        <taxon>Pseudomonadati</taxon>
        <taxon>Aquificota</taxon>
        <taxon>Aquificia</taxon>
        <taxon>Aquificales</taxon>
        <taxon>Hydrogenothermaceae</taxon>
        <taxon>Persephonella</taxon>
    </lineage>
</organism>
<dbReference type="OrthoDB" id="8659436at2"/>
<dbReference type="Gene3D" id="1.10.10.10">
    <property type="entry name" value="Winged helix-like DNA-binding domain superfamily/Winged helix DNA-binding domain"/>
    <property type="match status" value="1"/>
</dbReference>
<evidence type="ECO:0000256" key="7">
    <source>
        <dbReference type="PIRSR" id="PIRSR602481-1"/>
    </source>
</evidence>
<evidence type="ECO:0000256" key="6">
    <source>
        <dbReference type="ARBA" id="ARBA00023163"/>
    </source>
</evidence>
<evidence type="ECO:0000256" key="4">
    <source>
        <dbReference type="ARBA" id="ARBA00023015"/>
    </source>
</evidence>
<dbReference type="eggNOG" id="COG0735">
    <property type="taxonomic scope" value="Bacteria"/>
</dbReference>
<comment type="similarity">
    <text evidence="1">Belongs to the Fur family.</text>
</comment>
<dbReference type="GO" id="GO:0045892">
    <property type="term" value="P:negative regulation of DNA-templated transcription"/>
    <property type="evidence" value="ECO:0007669"/>
    <property type="project" value="TreeGrafter"/>
</dbReference>
<dbReference type="InterPro" id="IPR036390">
    <property type="entry name" value="WH_DNA-bd_sf"/>
</dbReference>
<dbReference type="SUPFAM" id="SSF46785">
    <property type="entry name" value="Winged helix' DNA-binding domain"/>
    <property type="match status" value="1"/>
</dbReference>
<keyword evidence="4" id="KW-0805">Transcription regulation</keyword>
<dbReference type="HOGENOM" id="CLU_096072_4_2_0"/>
<dbReference type="KEGG" id="pmx:PERMA_1021"/>
<keyword evidence="2" id="KW-0678">Repressor</keyword>
<dbReference type="GO" id="GO:0000976">
    <property type="term" value="F:transcription cis-regulatory region binding"/>
    <property type="evidence" value="ECO:0007669"/>
    <property type="project" value="TreeGrafter"/>
</dbReference>
<feature type="binding site" evidence="7">
    <location>
        <position position="131"/>
    </location>
    <ligand>
        <name>Zn(2+)</name>
        <dbReference type="ChEBI" id="CHEBI:29105"/>
    </ligand>
</feature>
<name>C0QQ60_PERMH</name>
<keyword evidence="9" id="KW-1185">Reference proteome</keyword>
<dbReference type="InterPro" id="IPR043135">
    <property type="entry name" value="Fur_C"/>
</dbReference>
<dbReference type="PANTHER" id="PTHR33202">
    <property type="entry name" value="ZINC UPTAKE REGULATION PROTEIN"/>
    <property type="match status" value="1"/>
</dbReference>
<keyword evidence="5" id="KW-0238">DNA-binding</keyword>
<feature type="binding site" evidence="7">
    <location>
        <position position="134"/>
    </location>
    <ligand>
        <name>Zn(2+)</name>
        <dbReference type="ChEBI" id="CHEBI:29105"/>
    </ligand>
</feature>
<reference evidence="8 9" key="1">
    <citation type="journal article" date="2009" name="J. Bacteriol.">
        <title>Complete and draft genome sequences of six members of the Aquificales.</title>
        <authorList>
            <person name="Reysenbach A.L."/>
            <person name="Hamamura N."/>
            <person name="Podar M."/>
            <person name="Griffiths E."/>
            <person name="Ferreira S."/>
            <person name="Hochstein R."/>
            <person name="Heidelberg J."/>
            <person name="Johnson J."/>
            <person name="Mead D."/>
            <person name="Pohorille A."/>
            <person name="Sarmiento M."/>
            <person name="Schweighofer K."/>
            <person name="Seshadri R."/>
            <person name="Voytek M.A."/>
        </authorList>
    </citation>
    <scope>NUCLEOTIDE SEQUENCE [LARGE SCALE GENOMIC DNA]</scope>
    <source>
        <strain evidence="9">DSM 14350 / EX-H1</strain>
    </source>
</reference>
<dbReference type="AlphaFoldDB" id="C0QQ60"/>
<dbReference type="GO" id="GO:0008270">
    <property type="term" value="F:zinc ion binding"/>
    <property type="evidence" value="ECO:0007669"/>
    <property type="project" value="TreeGrafter"/>
</dbReference>
<dbReference type="Pfam" id="PF01475">
    <property type="entry name" value="FUR"/>
    <property type="match status" value="1"/>
</dbReference>
<evidence type="ECO:0000256" key="3">
    <source>
        <dbReference type="ARBA" id="ARBA00022833"/>
    </source>
</evidence>
<dbReference type="InterPro" id="IPR036388">
    <property type="entry name" value="WH-like_DNA-bd_sf"/>
</dbReference>
<evidence type="ECO:0000256" key="2">
    <source>
        <dbReference type="ARBA" id="ARBA00022491"/>
    </source>
</evidence>
<dbReference type="InterPro" id="IPR002481">
    <property type="entry name" value="FUR"/>
</dbReference>
<dbReference type="Gene3D" id="3.30.1490.190">
    <property type="match status" value="1"/>
</dbReference>
<dbReference type="Proteomes" id="UP000001366">
    <property type="component" value="Chromosome"/>
</dbReference>
<dbReference type="PaxDb" id="123214-PERMA_1021"/>
<dbReference type="GO" id="GO:0003700">
    <property type="term" value="F:DNA-binding transcription factor activity"/>
    <property type="evidence" value="ECO:0007669"/>
    <property type="project" value="InterPro"/>
</dbReference>
<dbReference type="PANTHER" id="PTHR33202:SF7">
    <property type="entry name" value="FERRIC UPTAKE REGULATION PROTEIN"/>
    <property type="match status" value="1"/>
</dbReference>
<keyword evidence="3 7" id="KW-0862">Zinc</keyword>
<gene>
    <name evidence="8" type="ordered locus">PERMA_1021</name>
</gene>
<evidence type="ECO:0000256" key="1">
    <source>
        <dbReference type="ARBA" id="ARBA00007957"/>
    </source>
</evidence>